<dbReference type="InterPro" id="IPR001663">
    <property type="entry name" value="Rng_hydr_dOase-A"/>
</dbReference>
<keyword evidence="9" id="KW-1185">Reference proteome</keyword>
<dbReference type="PROSITE" id="PS51296">
    <property type="entry name" value="RIESKE"/>
    <property type="match status" value="1"/>
</dbReference>
<dbReference type="GO" id="GO:0051213">
    <property type="term" value="F:dioxygenase activity"/>
    <property type="evidence" value="ECO:0007669"/>
    <property type="project" value="UniProtKB-KW"/>
</dbReference>
<dbReference type="Pfam" id="PF00848">
    <property type="entry name" value="Ring_hydroxyl_A"/>
    <property type="match status" value="1"/>
</dbReference>
<keyword evidence="5" id="KW-0408">Iron</keyword>
<keyword evidence="2" id="KW-0001">2Fe-2S</keyword>
<dbReference type="EC" id="1.14.13.-" evidence="8"/>
<organism evidence="8 9">
    <name type="scientific">Luteolibacter algae</name>
    <dbReference type="NCBI Taxonomy" id="454151"/>
    <lineage>
        <taxon>Bacteria</taxon>
        <taxon>Pseudomonadati</taxon>
        <taxon>Verrucomicrobiota</taxon>
        <taxon>Verrucomicrobiia</taxon>
        <taxon>Verrucomicrobiales</taxon>
        <taxon>Verrucomicrobiaceae</taxon>
        <taxon>Luteolibacter</taxon>
    </lineage>
</organism>
<evidence type="ECO:0000313" key="9">
    <source>
        <dbReference type="Proteomes" id="UP001597375"/>
    </source>
</evidence>
<name>A0ABW5D631_9BACT</name>
<keyword evidence="4 8" id="KW-0560">Oxidoreductase</keyword>
<evidence type="ECO:0000256" key="3">
    <source>
        <dbReference type="ARBA" id="ARBA00022723"/>
    </source>
</evidence>
<dbReference type="Pfam" id="PF00355">
    <property type="entry name" value="Rieske"/>
    <property type="match status" value="1"/>
</dbReference>
<accession>A0ABW5D631</accession>
<dbReference type="EMBL" id="JBHUIT010000008">
    <property type="protein sequence ID" value="MFD2256553.1"/>
    <property type="molecule type" value="Genomic_DNA"/>
</dbReference>
<dbReference type="Gene3D" id="2.102.10.10">
    <property type="entry name" value="Rieske [2Fe-2S] iron-sulphur domain"/>
    <property type="match status" value="1"/>
</dbReference>
<evidence type="ECO:0000256" key="4">
    <source>
        <dbReference type="ARBA" id="ARBA00023002"/>
    </source>
</evidence>
<dbReference type="InterPro" id="IPR017941">
    <property type="entry name" value="Rieske_2Fe-2S"/>
</dbReference>
<feature type="domain" description="Rieske" evidence="7">
    <location>
        <begin position="59"/>
        <end position="171"/>
    </location>
</feature>
<keyword evidence="8" id="KW-0223">Dioxygenase</keyword>
<dbReference type="CDD" id="cd03469">
    <property type="entry name" value="Rieske_RO_Alpha_N"/>
    <property type="match status" value="1"/>
</dbReference>
<dbReference type="Proteomes" id="UP001597375">
    <property type="component" value="Unassembled WGS sequence"/>
</dbReference>
<evidence type="ECO:0000256" key="2">
    <source>
        <dbReference type="ARBA" id="ARBA00022714"/>
    </source>
</evidence>
<evidence type="ECO:0000256" key="5">
    <source>
        <dbReference type="ARBA" id="ARBA00023004"/>
    </source>
</evidence>
<evidence type="ECO:0000256" key="6">
    <source>
        <dbReference type="ARBA" id="ARBA00023014"/>
    </source>
</evidence>
<dbReference type="PANTHER" id="PTHR43756:SF5">
    <property type="entry name" value="CHOLINE MONOOXYGENASE, CHLOROPLASTIC"/>
    <property type="match status" value="1"/>
</dbReference>
<sequence length="404" mass="46529">MNTVMDLAGENTMNQELYAKVLETAAKPRERAESMPPDLYTNPDFMDFEKKEIFQKDWISLCHVSQLSKAGDFVRADVGGEPMLVVRGKDMEIRVVSRVCRHRGMDVMPSGFGHPDEGNKRVILCPYHLWSYDLAGEMIGAPEMQKAEGFDRSEVCLHNYRSEIWEGFVFVTLSEDVPPIAEKYARFKDEFVGKWNMSDAELVWSQHWECDFNWKILLENFMEAYHHLGAHMKTLEPFLPAKGCWTEPFDPEFSAMHLPLKAEMQENIKATGDAGTPFPVFPGLEEKDLLEWGVYLGFPNFLLFTAPDRIYWYRLLPTGPETCTLMTTMIVSKEAKNMENYDEIRSKEVKGGIAFHMEDMEVCAATQRGMRSVSYKQGRLSHLEEPIWHFQKYMAEKIKAAKLG</sequence>
<dbReference type="PANTHER" id="PTHR43756">
    <property type="entry name" value="CHOLINE MONOOXYGENASE, CHLOROPLASTIC"/>
    <property type="match status" value="1"/>
</dbReference>
<dbReference type="SUPFAM" id="SSF55961">
    <property type="entry name" value="Bet v1-like"/>
    <property type="match status" value="1"/>
</dbReference>
<dbReference type="InterPro" id="IPR036922">
    <property type="entry name" value="Rieske_2Fe-2S_sf"/>
</dbReference>
<evidence type="ECO:0000259" key="7">
    <source>
        <dbReference type="PROSITE" id="PS51296"/>
    </source>
</evidence>
<dbReference type="Gene3D" id="3.90.380.10">
    <property type="entry name" value="Naphthalene 1,2-dioxygenase Alpha Subunit, Chain A, domain 1"/>
    <property type="match status" value="1"/>
</dbReference>
<comment type="caution">
    <text evidence="8">The sequence shown here is derived from an EMBL/GenBank/DDBJ whole genome shotgun (WGS) entry which is preliminary data.</text>
</comment>
<dbReference type="SUPFAM" id="SSF50022">
    <property type="entry name" value="ISP domain"/>
    <property type="match status" value="1"/>
</dbReference>
<dbReference type="PRINTS" id="PR00090">
    <property type="entry name" value="RNGDIOXGNASE"/>
</dbReference>
<evidence type="ECO:0000256" key="1">
    <source>
        <dbReference type="ARBA" id="ARBA00001962"/>
    </source>
</evidence>
<keyword evidence="6" id="KW-0411">Iron-sulfur</keyword>
<dbReference type="RefSeq" id="WP_386819842.1">
    <property type="nucleotide sequence ID" value="NZ_JBHUIT010000008.1"/>
</dbReference>
<dbReference type="InterPro" id="IPR015879">
    <property type="entry name" value="Ring_hydroxy_dOase_asu_C_dom"/>
</dbReference>
<comment type="cofactor">
    <cofactor evidence="1">
        <name>Fe cation</name>
        <dbReference type="ChEBI" id="CHEBI:24875"/>
    </cofactor>
</comment>
<protein>
    <submittedName>
        <fullName evidence="8">Aromatic ring-hydroxylating dioxygenase subunit alpha</fullName>
        <ecNumber evidence="8">1.14.13.-</ecNumber>
    </submittedName>
</protein>
<reference evidence="9" key="1">
    <citation type="journal article" date="2019" name="Int. J. Syst. Evol. Microbiol.">
        <title>The Global Catalogue of Microorganisms (GCM) 10K type strain sequencing project: providing services to taxonomists for standard genome sequencing and annotation.</title>
        <authorList>
            <consortium name="The Broad Institute Genomics Platform"/>
            <consortium name="The Broad Institute Genome Sequencing Center for Infectious Disease"/>
            <person name="Wu L."/>
            <person name="Ma J."/>
        </authorList>
    </citation>
    <scope>NUCLEOTIDE SEQUENCE [LARGE SCALE GENOMIC DNA]</scope>
    <source>
        <strain evidence="9">CGMCC 4.7106</strain>
    </source>
</reference>
<evidence type="ECO:0000313" key="8">
    <source>
        <dbReference type="EMBL" id="MFD2256553.1"/>
    </source>
</evidence>
<proteinExistence type="predicted"/>
<gene>
    <name evidence="8" type="ORF">ACFSSA_07690</name>
</gene>
<keyword evidence="3" id="KW-0479">Metal-binding</keyword>